<dbReference type="OrthoDB" id="3927973at2759"/>
<accession>A0A4U0U2P2</accession>
<sequence length="98" mass="10916">MRFLSLTILLAALAIGVLTQTTAEWKWGKMVEGTPGPEVMPTTDYPDDTADATATVSVEARGIMAKVRRTWHKVTGAGEMVEEEMRHDLHRREVDLYG</sequence>
<feature type="signal peptide" evidence="1">
    <location>
        <begin position="1"/>
        <end position="19"/>
    </location>
</feature>
<dbReference type="EMBL" id="NAJL01000018">
    <property type="protein sequence ID" value="TKA28345.1"/>
    <property type="molecule type" value="Genomic_DNA"/>
</dbReference>
<evidence type="ECO:0000256" key="1">
    <source>
        <dbReference type="SAM" id="SignalP"/>
    </source>
</evidence>
<evidence type="ECO:0000313" key="2">
    <source>
        <dbReference type="EMBL" id="TKA28345.1"/>
    </source>
</evidence>
<name>A0A4U0U2P2_9PEZI</name>
<dbReference type="AlphaFoldDB" id="A0A4U0U2P2"/>
<keyword evidence="3" id="KW-1185">Reference proteome</keyword>
<comment type="caution">
    <text evidence="2">The sequence shown here is derived from an EMBL/GenBank/DDBJ whole genome shotgun (WGS) entry which is preliminary data.</text>
</comment>
<organism evidence="2 3">
    <name type="scientific">Salinomyces thailandicus</name>
    <dbReference type="NCBI Taxonomy" id="706561"/>
    <lineage>
        <taxon>Eukaryota</taxon>
        <taxon>Fungi</taxon>
        <taxon>Dikarya</taxon>
        <taxon>Ascomycota</taxon>
        <taxon>Pezizomycotina</taxon>
        <taxon>Dothideomycetes</taxon>
        <taxon>Dothideomycetidae</taxon>
        <taxon>Mycosphaerellales</taxon>
        <taxon>Teratosphaeriaceae</taxon>
        <taxon>Salinomyces</taxon>
    </lineage>
</organism>
<reference evidence="2 3" key="1">
    <citation type="submission" date="2017-03" db="EMBL/GenBank/DDBJ databases">
        <title>Genomes of endolithic fungi from Antarctica.</title>
        <authorList>
            <person name="Coleine C."/>
            <person name="Masonjones S."/>
            <person name="Stajich J.E."/>
        </authorList>
    </citation>
    <scope>NUCLEOTIDE SEQUENCE [LARGE SCALE GENOMIC DNA]</scope>
    <source>
        <strain evidence="2 3">CCFEE 6315</strain>
    </source>
</reference>
<evidence type="ECO:0000313" key="3">
    <source>
        <dbReference type="Proteomes" id="UP000308549"/>
    </source>
</evidence>
<feature type="chain" id="PRO_5020800938" evidence="1">
    <location>
        <begin position="20"/>
        <end position="98"/>
    </location>
</feature>
<protein>
    <submittedName>
        <fullName evidence="2">Uncharacterized protein</fullName>
    </submittedName>
</protein>
<dbReference type="Proteomes" id="UP000308549">
    <property type="component" value="Unassembled WGS sequence"/>
</dbReference>
<proteinExistence type="predicted"/>
<keyword evidence="1" id="KW-0732">Signal</keyword>
<gene>
    <name evidence="2" type="ORF">B0A50_03812</name>
</gene>